<dbReference type="AlphaFoldDB" id="A0A5R9C1F1"/>
<dbReference type="PROSITE" id="PS51071">
    <property type="entry name" value="HTH_RPIR"/>
    <property type="match status" value="1"/>
</dbReference>
<dbReference type="Gene3D" id="3.40.50.10490">
    <property type="entry name" value="Glucose-6-phosphate isomerase like protein, domain 1"/>
    <property type="match status" value="1"/>
</dbReference>
<dbReference type="InterPro" id="IPR001347">
    <property type="entry name" value="SIS_dom"/>
</dbReference>
<evidence type="ECO:0000313" key="7">
    <source>
        <dbReference type="Proteomes" id="UP000307201"/>
    </source>
</evidence>
<evidence type="ECO:0000256" key="3">
    <source>
        <dbReference type="ARBA" id="ARBA00023163"/>
    </source>
</evidence>
<feature type="domain" description="HTH rpiR-type" evidence="4">
    <location>
        <begin position="1"/>
        <end position="73"/>
    </location>
</feature>
<gene>
    <name evidence="6" type="ORF">FEZ48_09420</name>
</gene>
<name>A0A5R9C1F1_9LACT</name>
<dbReference type="CDD" id="cd05013">
    <property type="entry name" value="SIS_RpiR"/>
    <property type="match status" value="1"/>
</dbReference>
<reference evidence="6 7" key="1">
    <citation type="submission" date="2019-05" db="EMBL/GenBank/DDBJ databases">
        <title>The metagenome of a microbial culture collection derived from dairy environment covers the genomic content of the human microbiome.</title>
        <authorList>
            <person name="Roder T."/>
            <person name="Wuthrich D."/>
            <person name="Sattari Z."/>
            <person name="Von Ah U."/>
            <person name="Bar C."/>
            <person name="Ronchi F."/>
            <person name="Macpherson A.J."/>
            <person name="Ganal-Vonarburg S.C."/>
            <person name="Bruggmann R."/>
            <person name="Vergeres G."/>
        </authorList>
    </citation>
    <scope>NUCLEOTIDE SEQUENCE [LARGE SCALE GENOMIC DNA]</scope>
    <source>
        <strain evidence="6 7">FAM 24235</strain>
    </source>
</reference>
<sequence>MNFNWSTADMTQSQQKIAEYVERHYQTVLLYTEQELADTLDLSIASISRFWRFVGYKNMKDFKKKTTQQMTPTPAKKIETILSQTETANGIAKNFHTVINHLEFTAEQFSEERLNEVSIMINQSHKVYIYAQGSSIGLQELLYFRLARYGLSIHKMVNNGSELLEDMVHIQSNDVVILFAFGRKALVEEEVIFSQAKAIGYKVIAVTDQLVSAITNQADITLFGSRGEPWEFHSMVAPTLIVEMLVIAVSSYDKKSKLEQLEKLQTLRKQYKDILPR</sequence>
<dbReference type="InterPro" id="IPR046348">
    <property type="entry name" value="SIS_dom_sf"/>
</dbReference>
<dbReference type="SUPFAM" id="SSF53697">
    <property type="entry name" value="SIS domain"/>
    <property type="match status" value="1"/>
</dbReference>
<evidence type="ECO:0000259" key="5">
    <source>
        <dbReference type="PROSITE" id="PS51464"/>
    </source>
</evidence>
<organism evidence="6 7">
    <name type="scientific">Marinilactibacillus psychrotolerans</name>
    <dbReference type="NCBI Taxonomy" id="191770"/>
    <lineage>
        <taxon>Bacteria</taxon>
        <taxon>Bacillati</taxon>
        <taxon>Bacillota</taxon>
        <taxon>Bacilli</taxon>
        <taxon>Lactobacillales</taxon>
        <taxon>Carnobacteriaceae</taxon>
        <taxon>Marinilactibacillus</taxon>
    </lineage>
</organism>
<proteinExistence type="predicted"/>
<feature type="domain" description="SIS" evidence="5">
    <location>
        <begin position="117"/>
        <end position="255"/>
    </location>
</feature>
<dbReference type="InterPro" id="IPR035472">
    <property type="entry name" value="RpiR-like_SIS"/>
</dbReference>
<comment type="caution">
    <text evidence="6">The sequence shown here is derived from an EMBL/GenBank/DDBJ whole genome shotgun (WGS) entry which is preliminary data.</text>
</comment>
<dbReference type="PROSITE" id="PS51464">
    <property type="entry name" value="SIS"/>
    <property type="match status" value="1"/>
</dbReference>
<evidence type="ECO:0000256" key="2">
    <source>
        <dbReference type="ARBA" id="ARBA00023125"/>
    </source>
</evidence>
<dbReference type="GO" id="GO:0003677">
    <property type="term" value="F:DNA binding"/>
    <property type="evidence" value="ECO:0007669"/>
    <property type="project" value="UniProtKB-KW"/>
</dbReference>
<keyword evidence="2" id="KW-0238">DNA-binding</keyword>
<protein>
    <submittedName>
        <fullName evidence="6">MurR/RpiR family transcriptional regulator</fullName>
    </submittedName>
</protein>
<keyword evidence="1" id="KW-0805">Transcription regulation</keyword>
<dbReference type="Proteomes" id="UP000307201">
    <property type="component" value="Unassembled WGS sequence"/>
</dbReference>
<accession>A0A5R9C1F1</accession>
<dbReference type="PANTHER" id="PTHR30514">
    <property type="entry name" value="GLUCOKINASE"/>
    <property type="match status" value="1"/>
</dbReference>
<dbReference type="Pfam" id="PF01380">
    <property type="entry name" value="SIS"/>
    <property type="match status" value="1"/>
</dbReference>
<dbReference type="SUPFAM" id="SSF46689">
    <property type="entry name" value="Homeodomain-like"/>
    <property type="match status" value="1"/>
</dbReference>
<keyword evidence="3" id="KW-0804">Transcription</keyword>
<dbReference type="Gene3D" id="1.10.10.10">
    <property type="entry name" value="Winged helix-like DNA-binding domain superfamily/Winged helix DNA-binding domain"/>
    <property type="match status" value="1"/>
</dbReference>
<dbReference type="PANTHER" id="PTHR30514:SF18">
    <property type="entry name" value="RPIR-FAMILY TRANSCRIPTIONAL REGULATOR"/>
    <property type="match status" value="1"/>
</dbReference>
<dbReference type="InterPro" id="IPR036388">
    <property type="entry name" value="WH-like_DNA-bd_sf"/>
</dbReference>
<dbReference type="GO" id="GO:0003700">
    <property type="term" value="F:DNA-binding transcription factor activity"/>
    <property type="evidence" value="ECO:0007669"/>
    <property type="project" value="InterPro"/>
</dbReference>
<dbReference type="EMBL" id="VBTE01000029">
    <property type="protein sequence ID" value="TLQ06504.1"/>
    <property type="molecule type" value="Genomic_DNA"/>
</dbReference>
<dbReference type="GO" id="GO:0097367">
    <property type="term" value="F:carbohydrate derivative binding"/>
    <property type="evidence" value="ECO:0007669"/>
    <property type="project" value="InterPro"/>
</dbReference>
<dbReference type="InterPro" id="IPR009057">
    <property type="entry name" value="Homeodomain-like_sf"/>
</dbReference>
<dbReference type="GO" id="GO:1901135">
    <property type="term" value="P:carbohydrate derivative metabolic process"/>
    <property type="evidence" value="ECO:0007669"/>
    <property type="project" value="InterPro"/>
</dbReference>
<dbReference type="InterPro" id="IPR000281">
    <property type="entry name" value="HTH_RpiR"/>
</dbReference>
<evidence type="ECO:0000313" key="6">
    <source>
        <dbReference type="EMBL" id="TLQ06504.1"/>
    </source>
</evidence>
<evidence type="ECO:0000256" key="1">
    <source>
        <dbReference type="ARBA" id="ARBA00023015"/>
    </source>
</evidence>
<dbReference type="RefSeq" id="WP_138472356.1">
    <property type="nucleotide sequence ID" value="NZ_VBTE01000029.1"/>
</dbReference>
<dbReference type="OrthoDB" id="3684496at2"/>
<dbReference type="InterPro" id="IPR047640">
    <property type="entry name" value="RpiR-like"/>
</dbReference>
<dbReference type="Pfam" id="PF01418">
    <property type="entry name" value="HTH_6"/>
    <property type="match status" value="1"/>
</dbReference>
<evidence type="ECO:0000259" key="4">
    <source>
        <dbReference type="PROSITE" id="PS51071"/>
    </source>
</evidence>